<dbReference type="SUPFAM" id="SSF52540">
    <property type="entry name" value="P-loop containing nucleoside triphosphate hydrolases"/>
    <property type="match status" value="1"/>
</dbReference>
<organism evidence="3 4">
    <name type="scientific">Synechocystis sp. (strain ATCC 27184 / PCC 6803 / Kazusa)</name>
    <dbReference type="NCBI Taxonomy" id="1111708"/>
    <lineage>
        <taxon>Bacteria</taxon>
        <taxon>Bacillati</taxon>
        <taxon>Cyanobacteriota</taxon>
        <taxon>Cyanophyceae</taxon>
        <taxon>Synechococcales</taxon>
        <taxon>Merismopediaceae</taxon>
        <taxon>Synechocystis</taxon>
    </lineage>
</organism>
<feature type="transmembrane region" description="Helical" evidence="1">
    <location>
        <begin position="345"/>
        <end position="363"/>
    </location>
</feature>
<dbReference type="InParanoid" id="P72727"/>
<dbReference type="AlphaFoldDB" id="P72727"/>
<protein>
    <submittedName>
        <fullName evidence="3">Slr1413 protein</fullName>
    </submittedName>
</protein>
<dbReference type="IntAct" id="P72727">
    <property type="interactions" value="2"/>
</dbReference>
<name>P72727_SYNY3</name>
<keyword evidence="4" id="KW-1185">Reference proteome</keyword>
<dbReference type="EnsemblBacteria" id="BAA16742">
    <property type="protein sequence ID" value="BAA16742"/>
    <property type="gene ID" value="BAA16742"/>
</dbReference>
<dbReference type="PaxDb" id="1148-1651815"/>
<dbReference type="EMBL" id="BA000022">
    <property type="protein sequence ID" value="BAA16742.1"/>
    <property type="molecule type" value="Genomic_DNA"/>
</dbReference>
<keyword evidence="1" id="KW-0472">Membrane</keyword>
<accession>P72727</accession>
<dbReference type="GO" id="GO:0005737">
    <property type="term" value="C:cytoplasm"/>
    <property type="evidence" value="ECO:0000318"/>
    <property type="project" value="GO_Central"/>
</dbReference>
<dbReference type="PANTHER" id="PTHR42714">
    <property type="entry name" value="TRNA MODIFICATION GTPASE GTPBP3"/>
    <property type="match status" value="1"/>
</dbReference>
<gene>
    <name evidence="3" type="ordered locus">slr1413</name>
</gene>
<proteinExistence type="predicted"/>
<dbReference type="InterPro" id="IPR006073">
    <property type="entry name" value="GTP-bd"/>
</dbReference>
<reference evidence="3 4" key="2">
    <citation type="journal article" date="1996" name="DNA Res.">
        <title>Sequence analysis of the genome of the unicellular cyanobacterium Synechocystis sp. strain PCC6803. II. Sequence determination of the entire genome and assignment of potential protein-coding regions.</title>
        <authorList>
            <person name="Kaneko T."/>
            <person name="Sato S."/>
            <person name="Kotani H."/>
            <person name="Tanaka A."/>
            <person name="Asamizu E."/>
            <person name="Nakamura Y."/>
            <person name="Miyajima N."/>
            <person name="Hirosawa M."/>
            <person name="Sugiura M."/>
            <person name="Sasamoto S."/>
            <person name="Kimura T."/>
            <person name="Hosouchi T."/>
            <person name="Matsuno A."/>
            <person name="Muraki A."/>
            <person name="Nakazaki N."/>
            <person name="Naruo K."/>
            <person name="Okumura S."/>
            <person name="Shimpo S."/>
            <person name="Takeuchi C."/>
            <person name="Wada T."/>
            <person name="Watanabe A."/>
            <person name="Yamada M."/>
            <person name="Yasuda M."/>
            <person name="Tabata S."/>
        </authorList>
    </citation>
    <scope>NUCLEOTIDE SEQUENCE [LARGE SCALE GENOMIC DNA]</scope>
    <source>
        <strain evidence="4">ATCC 27184 / PCC 6803 / Kazusa</strain>
    </source>
</reference>
<feature type="transmembrane region" description="Helical" evidence="1">
    <location>
        <begin position="383"/>
        <end position="406"/>
    </location>
</feature>
<evidence type="ECO:0000259" key="2">
    <source>
        <dbReference type="Pfam" id="PF01926"/>
    </source>
</evidence>
<reference evidence="3 4" key="1">
    <citation type="journal article" date="1995" name="DNA Res.">
        <title>Sequence analysis of the genome of the unicellular cyanobacterium Synechocystis sp. strain PCC6803. I. Sequence features in the 1 Mb region from map positions 64% to 92% of the genome.</title>
        <authorList>
            <person name="Kaneko T."/>
            <person name="Tanaka A."/>
            <person name="Sato S."/>
            <person name="Kotani H."/>
            <person name="Sazuka T."/>
            <person name="Miyajima N."/>
            <person name="Sugiura M."/>
            <person name="Tabata S."/>
        </authorList>
    </citation>
    <scope>NUCLEOTIDE SEQUENCE [LARGE SCALE GENOMIC DNA]</scope>
    <source>
        <strain evidence="4">ATCC 27184 / PCC 6803 / Kazusa</strain>
    </source>
</reference>
<dbReference type="PANTHER" id="PTHR42714:SF6">
    <property type="entry name" value="TRANSLATION INITIATION FACTOR IF-2"/>
    <property type="match status" value="1"/>
</dbReference>
<sequence>MADSDHYPRPTSCPYPVQRFFPAAMVLPPNSPQPEVNEAKNPDEIDQEIITHPNPSLAPSEQSEQTWPIHTWWQSTRQHFQNLLPLKYWKKKLLDRLWVDEAEIADILTQLRRELPTTEALLIGKPQSGKSSLVRGLTGASAAIVGQGFQPHTQNTARYAYPSPELPLLVFTDTVGLGDLGHDTQSLIEELKVELAAPGEVNPATKILLLTVKITDFATDTLQQIIQDLKTAYPQIPCLLVVTCLHEIYPHPRDDHPPYPPDQPEIERAFAAITSNFAPWVDGAVMVDFTREEDGYNPEFYGLTTLRDRLAERLPKAEAQTLHQLLDGETGKRLGNIYRDVARRYILAFSIMAATLAAVPLPFATMPVLTALQVSLVGLLGKLYGQVLTPSQAGGVVSAIAGGFLAQAVGRELIKFVPGFGSVVAASWAAAYTWSLGEGACVYFGDLMGGKKPDPQKIQAVMRNAFQEAQNRFKNPPSGHN</sequence>
<dbReference type="eggNOG" id="COG3597">
    <property type="taxonomic scope" value="Bacteria"/>
</dbReference>
<evidence type="ECO:0000313" key="4">
    <source>
        <dbReference type="Proteomes" id="UP000001425"/>
    </source>
</evidence>
<dbReference type="KEGG" id="syn:slr1413"/>
<dbReference type="GO" id="GO:0002098">
    <property type="term" value="P:tRNA wobble uridine modification"/>
    <property type="evidence" value="ECO:0000318"/>
    <property type="project" value="GO_Central"/>
</dbReference>
<dbReference type="PIR" id="S74590">
    <property type="entry name" value="S74590"/>
</dbReference>
<dbReference type="Proteomes" id="UP000001425">
    <property type="component" value="Chromosome"/>
</dbReference>
<dbReference type="GO" id="GO:0030488">
    <property type="term" value="P:tRNA methylation"/>
    <property type="evidence" value="ECO:0000318"/>
    <property type="project" value="GO_Central"/>
</dbReference>
<dbReference type="Pfam" id="PF01926">
    <property type="entry name" value="MMR_HSR1"/>
    <property type="match status" value="1"/>
</dbReference>
<feature type="domain" description="G" evidence="2">
    <location>
        <begin position="121"/>
        <end position="242"/>
    </location>
</feature>
<evidence type="ECO:0000256" key="1">
    <source>
        <dbReference type="SAM" id="Phobius"/>
    </source>
</evidence>
<dbReference type="GO" id="GO:0005525">
    <property type="term" value="F:GTP binding"/>
    <property type="evidence" value="ECO:0007669"/>
    <property type="project" value="InterPro"/>
</dbReference>
<keyword evidence="1" id="KW-1133">Transmembrane helix</keyword>
<dbReference type="Gene3D" id="3.40.50.300">
    <property type="entry name" value="P-loop containing nucleotide triphosphate hydrolases"/>
    <property type="match status" value="1"/>
</dbReference>
<evidence type="ECO:0000313" key="3">
    <source>
        <dbReference type="EMBL" id="BAA16742.1"/>
    </source>
</evidence>
<keyword evidence="1" id="KW-0812">Transmembrane</keyword>
<dbReference type="eggNOG" id="COG1159">
    <property type="taxonomic scope" value="Bacteria"/>
</dbReference>
<dbReference type="STRING" id="1148.gene:10497597"/>
<dbReference type="InterPro" id="IPR027417">
    <property type="entry name" value="P-loop_NTPase"/>
</dbReference>